<dbReference type="HOGENOM" id="CLU_2023086_0_0_6"/>
<name>A0A0H2VAL1_ECOL6</name>
<reference evidence="1 2" key="1">
    <citation type="journal article" date="2002" name="Proc. Natl. Acad. Sci. U.S.A.">
        <title>Extensive mosaic structure revealed by the complete genome sequence of uropathogenic Escherichia coli.</title>
        <authorList>
            <person name="Welch R.A."/>
            <person name="Burland V."/>
            <person name="Plunkett G.III."/>
            <person name="Redford P."/>
            <person name="Roesch P."/>
            <person name="Rasko D."/>
            <person name="Buckles E.L."/>
            <person name="Liou S.R."/>
            <person name="Boutin A."/>
            <person name="Hackett J."/>
            <person name="Stroud D."/>
            <person name="Mayhew G.F."/>
            <person name="Rose D.J."/>
            <person name="Zhou S."/>
            <person name="Schwartz D.C."/>
            <person name="Perna N.T."/>
            <person name="Mobley H.L."/>
            <person name="Donnenberg M.S."/>
            <person name="Blattner F.R."/>
        </authorList>
    </citation>
    <scope>NUCLEOTIDE SEQUENCE [LARGE SCALE GENOMIC DNA]</scope>
    <source>
        <strain evidence="2">CFT073 / ATCC 700928 / UPEC</strain>
    </source>
</reference>
<dbReference type="Proteomes" id="UP000001410">
    <property type="component" value="Chromosome"/>
</dbReference>
<organism evidence="1 2">
    <name type="scientific">Escherichia coli O6:H1 (strain CFT073 / ATCC 700928 / UPEC)</name>
    <dbReference type="NCBI Taxonomy" id="199310"/>
    <lineage>
        <taxon>Bacteria</taxon>
        <taxon>Pseudomonadati</taxon>
        <taxon>Pseudomonadota</taxon>
        <taxon>Gammaproteobacteria</taxon>
        <taxon>Enterobacterales</taxon>
        <taxon>Enterobacteriaceae</taxon>
        <taxon>Escherichia</taxon>
    </lineage>
</organism>
<accession>A0A0H2VAL1</accession>
<sequence>MLCEKGRKCGPSDCWQSARCLCRMRRERLIRPTRFCKFNILQEVCRPDKRSASGSFVFAISLKGRESGPFLLSRDKRNCAAGDHGIGQFTVPTLSSGEGNKSGILPQSFTAQADSFCFSRTF</sequence>
<keyword evidence="2" id="KW-1185">Reference proteome</keyword>
<dbReference type="EMBL" id="AE014075">
    <property type="protein sequence ID" value="AAN81967.1"/>
    <property type="molecule type" value="Genomic_DNA"/>
</dbReference>
<dbReference type="KEGG" id="ecc:c3519"/>
<dbReference type="AlphaFoldDB" id="A0A0H2VAL1"/>
<protein>
    <submittedName>
        <fullName evidence="1">Uncharacterized protein</fullName>
    </submittedName>
</protein>
<proteinExistence type="predicted"/>
<dbReference type="STRING" id="199310.c3519"/>
<evidence type="ECO:0000313" key="2">
    <source>
        <dbReference type="Proteomes" id="UP000001410"/>
    </source>
</evidence>
<gene>
    <name evidence="1" type="ordered locus">c3519</name>
</gene>
<evidence type="ECO:0000313" key="1">
    <source>
        <dbReference type="EMBL" id="AAN81967.1"/>
    </source>
</evidence>